<evidence type="ECO:0000313" key="2">
    <source>
        <dbReference type="Proteomes" id="UP000494269"/>
    </source>
</evidence>
<organism evidence="1 2">
    <name type="scientific">Achromobacter kerstersii</name>
    <dbReference type="NCBI Taxonomy" id="1353890"/>
    <lineage>
        <taxon>Bacteria</taxon>
        <taxon>Pseudomonadati</taxon>
        <taxon>Pseudomonadota</taxon>
        <taxon>Betaproteobacteria</taxon>
        <taxon>Burkholderiales</taxon>
        <taxon>Alcaligenaceae</taxon>
        <taxon>Achromobacter</taxon>
    </lineage>
</organism>
<evidence type="ECO:0008006" key="3">
    <source>
        <dbReference type="Google" id="ProtNLM"/>
    </source>
</evidence>
<accession>A0A6S6Z8M9</accession>
<protein>
    <recommendedName>
        <fullName evidence="3">TnsA endonuclease N-terminal domain-containing protein</fullName>
    </recommendedName>
</protein>
<evidence type="ECO:0000313" key="1">
    <source>
        <dbReference type="EMBL" id="CAB3662964.1"/>
    </source>
</evidence>
<sequence>MGTGEQSRPGTSRRVNLARAHNKSGNPAATLWYVYSGHSASDWVLEGQLEWANYLWLEATPRVSAVNYAPAHSVPRSVSKLVVSTALFADGMTEWHAVFDDTATAHFTEAAEHDIRLASLKLAAKAATAAGARLVCRTKSDIQARSLLLGNWARAISWIAACRDHPLDPSMVEVASVMRACRTATLETLTNELGHLEIPKLYAAIFRLIQIGRLEADLDLEPLSRRTLLRERQSDAPPHSLNT</sequence>
<gene>
    <name evidence="1" type="ORF">LMG3441_00658</name>
</gene>
<reference evidence="1 2" key="1">
    <citation type="submission" date="2020-04" db="EMBL/GenBank/DDBJ databases">
        <authorList>
            <person name="De Canck E."/>
        </authorList>
    </citation>
    <scope>NUCLEOTIDE SEQUENCE [LARGE SCALE GENOMIC DNA]</scope>
    <source>
        <strain evidence="1 2">LMG 3441</strain>
    </source>
</reference>
<proteinExistence type="predicted"/>
<dbReference type="EMBL" id="CADIJQ010000001">
    <property type="protein sequence ID" value="CAB3662964.1"/>
    <property type="molecule type" value="Genomic_DNA"/>
</dbReference>
<dbReference type="AlphaFoldDB" id="A0A6S6Z8M9"/>
<keyword evidence="2" id="KW-1185">Reference proteome</keyword>
<dbReference type="Proteomes" id="UP000494269">
    <property type="component" value="Unassembled WGS sequence"/>
</dbReference>
<name>A0A6S6Z8M9_9BURK</name>